<organism evidence="1 2">
    <name type="scientific">Brevundimonas mediterranea</name>
    <dbReference type="NCBI Taxonomy" id="74329"/>
    <lineage>
        <taxon>Bacteria</taxon>
        <taxon>Pseudomonadati</taxon>
        <taxon>Pseudomonadota</taxon>
        <taxon>Alphaproteobacteria</taxon>
        <taxon>Caulobacterales</taxon>
        <taxon>Caulobacteraceae</taxon>
        <taxon>Brevundimonas</taxon>
    </lineage>
</organism>
<evidence type="ECO:0000313" key="1">
    <source>
        <dbReference type="EMBL" id="QIH72343.1"/>
    </source>
</evidence>
<proteinExistence type="predicted"/>
<dbReference type="Proteomes" id="UP000501325">
    <property type="component" value="Chromosome"/>
</dbReference>
<gene>
    <name evidence="1" type="ORF">GYM46_04875</name>
</gene>
<protein>
    <submittedName>
        <fullName evidence="1">Uncharacterized protein</fullName>
    </submittedName>
</protein>
<accession>A0AB37E4V6</accession>
<dbReference type="EMBL" id="CP048751">
    <property type="protein sequence ID" value="QIH72343.1"/>
    <property type="molecule type" value="Genomic_DNA"/>
</dbReference>
<dbReference type="RefSeq" id="WP_156796396.1">
    <property type="nucleotide sequence ID" value="NZ_CP048751.1"/>
</dbReference>
<name>A0AB37E4V6_9CAUL</name>
<sequence>MRLYDRVAEAQWGQGGGQARLDALSADLGGPPVRLHDLALFLALEQGAPVALDAQQLAGLTRQLRFVMSPSAGMRLAAARAYGRAGESATAGALLQAALLQSLYPTRRDYADPGDPAPDAAAFLTVLAAFPDQGAARRIRGDLARLAQRQAASPAVMAPFAALASAAD</sequence>
<dbReference type="AlphaFoldDB" id="A0AB37E4V6"/>
<reference evidence="1 2" key="1">
    <citation type="submission" date="2020-01" db="EMBL/GenBank/DDBJ databases">
        <authorList>
            <person name="Wang S."/>
        </authorList>
    </citation>
    <scope>NUCLEOTIDE SEQUENCE [LARGE SCALE GENOMIC DNA]</scope>
    <source>
        <strain evidence="1 2">D151-2-6</strain>
    </source>
</reference>
<evidence type="ECO:0000313" key="2">
    <source>
        <dbReference type="Proteomes" id="UP000501325"/>
    </source>
</evidence>
<dbReference type="KEGG" id="bmed:GYM46_04875"/>